<dbReference type="OrthoDB" id="294251at2759"/>
<proteinExistence type="predicted"/>
<evidence type="ECO:0000259" key="2">
    <source>
        <dbReference type="PROSITE" id="PS50086"/>
    </source>
</evidence>
<dbReference type="GO" id="GO:0030427">
    <property type="term" value="C:site of polarized growth"/>
    <property type="evidence" value="ECO:0007669"/>
    <property type="project" value="UniProtKB-ARBA"/>
</dbReference>
<protein>
    <submittedName>
        <fullName evidence="3">GTPase-activating protein GYP3</fullName>
    </submittedName>
</protein>
<comment type="caution">
    <text evidence="3">The sequence shown here is derived from an EMBL/GenBank/DDBJ whole genome shotgun (WGS) entry which is preliminary data.</text>
</comment>
<organism evidence="3 4">
    <name type="scientific">[Candida] railenensis</name>
    <dbReference type="NCBI Taxonomy" id="45579"/>
    <lineage>
        <taxon>Eukaryota</taxon>
        <taxon>Fungi</taxon>
        <taxon>Dikarya</taxon>
        <taxon>Ascomycota</taxon>
        <taxon>Saccharomycotina</taxon>
        <taxon>Pichiomycetes</taxon>
        <taxon>Debaryomycetaceae</taxon>
        <taxon>Kurtzmaniella</taxon>
    </lineage>
</organism>
<evidence type="ECO:0000256" key="1">
    <source>
        <dbReference type="SAM" id="MobiDB-lite"/>
    </source>
</evidence>
<dbReference type="SMART" id="SM00164">
    <property type="entry name" value="TBC"/>
    <property type="match status" value="1"/>
</dbReference>
<feature type="domain" description="Rab-GAP TBC" evidence="2">
    <location>
        <begin position="259"/>
        <end position="481"/>
    </location>
</feature>
<dbReference type="GO" id="GO:0005096">
    <property type="term" value="F:GTPase activator activity"/>
    <property type="evidence" value="ECO:0007669"/>
    <property type="project" value="TreeGrafter"/>
</dbReference>
<feature type="region of interest" description="Disordered" evidence="1">
    <location>
        <begin position="1"/>
        <end position="27"/>
    </location>
</feature>
<dbReference type="FunFam" id="1.10.8.270:FF:000016">
    <property type="entry name" value="TBC1 domain family member 2A"/>
    <property type="match status" value="1"/>
</dbReference>
<dbReference type="EMBL" id="CAKXYY010000003">
    <property type="protein sequence ID" value="CAH2351205.1"/>
    <property type="molecule type" value="Genomic_DNA"/>
</dbReference>
<evidence type="ECO:0000313" key="4">
    <source>
        <dbReference type="Proteomes" id="UP000837801"/>
    </source>
</evidence>
<feature type="compositionally biased region" description="Polar residues" evidence="1">
    <location>
        <begin position="119"/>
        <end position="131"/>
    </location>
</feature>
<dbReference type="InterPro" id="IPR050302">
    <property type="entry name" value="Rab_GAP_TBC_domain"/>
</dbReference>
<dbReference type="Gene3D" id="1.10.8.270">
    <property type="entry name" value="putative rabgap domain of human tbc1 domain family member 14 like domains"/>
    <property type="match status" value="1"/>
</dbReference>
<keyword evidence="4" id="KW-1185">Reference proteome</keyword>
<dbReference type="InterPro" id="IPR035969">
    <property type="entry name" value="Rab-GAP_TBC_sf"/>
</dbReference>
<dbReference type="PROSITE" id="PS50086">
    <property type="entry name" value="TBC_RABGAP"/>
    <property type="match status" value="1"/>
</dbReference>
<dbReference type="InterPro" id="IPR000195">
    <property type="entry name" value="Rab-GAP-TBC_dom"/>
</dbReference>
<dbReference type="Pfam" id="PF00566">
    <property type="entry name" value="RabGAP-TBC"/>
    <property type="match status" value="1"/>
</dbReference>
<name>A0A9P0QM31_9ASCO</name>
<sequence length="630" mass="70635">MSLYEAPATTTGHLALPTDKTHSRSGSSYSGNYSFINMYDCPSPGSSHAVDPTVESELEELHLTEELNSAKRLGEVAEVDEGDEGDGQGQGQGQGQEADEDSSVKESDTSDSKDGTIVGSDTSGTNAGSQVSATMVGSSSVLSLARNSNISVSTRTSSIPFDPTSSILDISDQAVHDQVLKSNFDRYGFKKPSSEGSNGVSGERYNTWFKDYSRYLERNKKKWQALMKNNGLGEAESRTKPPNRFPPKSDKVKKLIRKGIPAEWRGNAWFFYAGGHEKLNKHTGVYEQIVRDTEGVHNKDTEVIERDLNRTFPDNIYFNKSLETKHLKDSQLNSSAGKEETQSIKSLRRVLVAFAHYQPHIGYCQSLNFLAGLLLLFMREERCFWMLVILTERIIPKVHSANLEGVHIDQGVLMLCIKEYIPQLWGILGKNFEGETLSEDKILTRLPPVTLVTSSWFMSVFVGNLPIETTLRVWDILWYEGSKSIFRISLTICKMCLEDTAFNSRGNVGSGAEIDQIELFQFMQNYPKTIIDPNILIDNCFKKIGGYGFGSLSQDEINKCREFVGKQRARLTSKKQSVMKAEMSDEERRALQSSGFDGEIHDVYGFHRSIMSGVAWNKNISNRMKKKWKK</sequence>
<dbReference type="Gene3D" id="1.10.472.80">
    <property type="entry name" value="Ypt/Rab-GAP domain of gyp1p, domain 3"/>
    <property type="match status" value="1"/>
</dbReference>
<evidence type="ECO:0000313" key="3">
    <source>
        <dbReference type="EMBL" id="CAH2351205.1"/>
    </source>
</evidence>
<reference evidence="3" key="1">
    <citation type="submission" date="2022-03" db="EMBL/GenBank/DDBJ databases">
        <authorList>
            <person name="Legras J.-L."/>
            <person name="Devillers H."/>
            <person name="Grondin C."/>
        </authorList>
    </citation>
    <scope>NUCLEOTIDE SEQUENCE</scope>
    <source>
        <strain evidence="3">CLIB 1423</strain>
    </source>
</reference>
<dbReference type="SUPFAM" id="SSF47923">
    <property type="entry name" value="Ypt/Rab-GAP domain of gyp1p"/>
    <property type="match status" value="2"/>
</dbReference>
<accession>A0A9P0QM31</accession>
<dbReference type="Proteomes" id="UP000837801">
    <property type="component" value="Unassembled WGS sequence"/>
</dbReference>
<dbReference type="PANTHER" id="PTHR47219:SF20">
    <property type="entry name" value="TBC1 DOMAIN FAMILY MEMBER 2B"/>
    <property type="match status" value="1"/>
</dbReference>
<dbReference type="AlphaFoldDB" id="A0A9P0QM31"/>
<feature type="region of interest" description="Disordered" evidence="1">
    <location>
        <begin position="231"/>
        <end position="252"/>
    </location>
</feature>
<feature type="region of interest" description="Disordered" evidence="1">
    <location>
        <begin position="79"/>
        <end position="131"/>
    </location>
</feature>
<gene>
    <name evidence="3" type="ORF">CLIB1423_03S01068</name>
</gene>
<dbReference type="PANTHER" id="PTHR47219">
    <property type="entry name" value="RAB GTPASE-ACTIVATING PROTEIN 1-LIKE"/>
    <property type="match status" value="1"/>
</dbReference>
<dbReference type="GO" id="GO:0031267">
    <property type="term" value="F:small GTPase binding"/>
    <property type="evidence" value="ECO:0007669"/>
    <property type="project" value="TreeGrafter"/>
</dbReference>
<feature type="compositionally biased region" description="Basic and acidic residues" evidence="1">
    <location>
        <begin position="102"/>
        <end position="114"/>
    </location>
</feature>